<dbReference type="AlphaFoldDB" id="A0A4D4MGM7"/>
<feature type="transmembrane region" description="Helical" evidence="1">
    <location>
        <begin position="47"/>
        <end position="66"/>
    </location>
</feature>
<protein>
    <submittedName>
        <fullName evidence="2">Uncharacterized protein</fullName>
    </submittedName>
</protein>
<organism evidence="2 3">
    <name type="scientific">Streptomyces avermitilis</name>
    <dbReference type="NCBI Taxonomy" id="33903"/>
    <lineage>
        <taxon>Bacteria</taxon>
        <taxon>Bacillati</taxon>
        <taxon>Actinomycetota</taxon>
        <taxon>Actinomycetes</taxon>
        <taxon>Kitasatosporales</taxon>
        <taxon>Streptomycetaceae</taxon>
        <taxon>Streptomyces</taxon>
    </lineage>
</organism>
<keyword evidence="1" id="KW-1133">Transmembrane helix</keyword>
<reference evidence="2 3" key="1">
    <citation type="submission" date="2019-04" db="EMBL/GenBank/DDBJ databases">
        <title>Draft genome sequences of Streptomyces avermitilis ATCC 31267.</title>
        <authorList>
            <person name="Komaki H."/>
            <person name="Tamura T."/>
            <person name="Hosoyama A."/>
        </authorList>
    </citation>
    <scope>NUCLEOTIDE SEQUENCE [LARGE SCALE GENOMIC DNA]</scope>
    <source>
        <strain evidence="2 3">ATCC 31267</strain>
    </source>
</reference>
<keyword evidence="1" id="KW-0812">Transmembrane</keyword>
<dbReference type="EMBL" id="BJHY01000001">
    <property type="protein sequence ID" value="GDY70844.1"/>
    <property type="molecule type" value="Genomic_DNA"/>
</dbReference>
<dbReference type="Proteomes" id="UP000299211">
    <property type="component" value="Unassembled WGS sequence"/>
</dbReference>
<proteinExistence type="predicted"/>
<name>A0A4D4MGM7_STRAX</name>
<evidence type="ECO:0000313" key="2">
    <source>
        <dbReference type="EMBL" id="GDY70844.1"/>
    </source>
</evidence>
<accession>A0A4D4MGM7</accession>
<gene>
    <name evidence="2" type="ORF">SAV31267_003290</name>
</gene>
<feature type="transmembrane region" description="Helical" evidence="1">
    <location>
        <begin position="6"/>
        <end position="26"/>
    </location>
</feature>
<comment type="caution">
    <text evidence="2">The sequence shown here is derived from an EMBL/GenBank/DDBJ whole genome shotgun (WGS) entry which is preliminary data.</text>
</comment>
<evidence type="ECO:0000256" key="1">
    <source>
        <dbReference type="SAM" id="Phobius"/>
    </source>
</evidence>
<evidence type="ECO:0000313" key="3">
    <source>
        <dbReference type="Proteomes" id="UP000299211"/>
    </source>
</evidence>
<keyword evidence="1" id="KW-0472">Membrane</keyword>
<sequence>MRAVGIPGWFVWIFLVLFLWQVLGLFPVIHRLREANSALRFKARLDLLEVVGSLLLFGGSLLSFMVGNPGSGSASQASCSWPLSTP</sequence>